<dbReference type="OrthoDB" id="102549at2157"/>
<dbReference type="Proteomes" id="UP000197418">
    <property type="component" value="Chromosome"/>
</dbReference>
<dbReference type="EMBL" id="CP015102">
    <property type="protein sequence ID" value="ASJ06490.1"/>
    <property type="molecule type" value="Genomic_DNA"/>
</dbReference>
<dbReference type="Gene3D" id="1.10.287.210">
    <property type="match status" value="1"/>
</dbReference>
<dbReference type="RefSeq" id="WP_088853748.1">
    <property type="nucleotide sequence ID" value="NZ_CP015102.1"/>
</dbReference>
<evidence type="ECO:0000313" key="3">
    <source>
        <dbReference type="Proteomes" id="UP000197418"/>
    </source>
</evidence>
<evidence type="ECO:0000313" key="2">
    <source>
        <dbReference type="EMBL" id="ASJ06490.1"/>
    </source>
</evidence>
<feature type="coiled-coil region" evidence="1">
    <location>
        <begin position="120"/>
        <end position="208"/>
    </location>
</feature>
<name>A0A218P6V5_9EURY</name>
<reference evidence="2 3" key="1">
    <citation type="submission" date="2016-04" db="EMBL/GenBank/DDBJ databases">
        <title>Complete genome sequence of Thermococcus pacificus type strain P4.</title>
        <authorList>
            <person name="Oger P.M."/>
        </authorList>
    </citation>
    <scope>NUCLEOTIDE SEQUENCE [LARGE SCALE GENOMIC DNA]</scope>
    <source>
        <strain evidence="2 3">P-4</strain>
    </source>
</reference>
<keyword evidence="3" id="KW-1185">Reference proteome</keyword>
<feature type="coiled-coil region" evidence="1">
    <location>
        <begin position="263"/>
        <end position="353"/>
    </location>
</feature>
<gene>
    <name evidence="2" type="ORF">A3L08_03685</name>
</gene>
<keyword evidence="1" id="KW-0175">Coiled coil</keyword>
<organism evidence="2 3">
    <name type="scientific">Thermococcus pacificus</name>
    <dbReference type="NCBI Taxonomy" id="71998"/>
    <lineage>
        <taxon>Archaea</taxon>
        <taxon>Methanobacteriati</taxon>
        <taxon>Methanobacteriota</taxon>
        <taxon>Thermococci</taxon>
        <taxon>Thermococcales</taxon>
        <taxon>Thermococcaceae</taxon>
        <taxon>Thermococcus</taxon>
    </lineage>
</organism>
<feature type="coiled-coil region" evidence="1">
    <location>
        <begin position="3"/>
        <end position="49"/>
    </location>
</feature>
<proteinExistence type="predicted"/>
<sequence>MKLEQALDEYERKREKALKEAEKIRKNYNKRLEKKVREILKRIDKLDRKDIPKNVDDSIKKIVTAERRSYVTALRNALSSVNDMESLGKRLPDLAKLHVGHGRYLLIIFEKDVYAINRLLKELNEEYLNYHNELAEKGLEDLRIREKMREIEDVKKDIERVKDELTELTERLRTGERELEEFYDREGLPKLEEEIKRLSSKVKNEELEVRSKVSKLQKPVKRMRLHEPIAEELVRDSSVALGRPKEFIEFVRKIEPKLEPKQRKAAKWLLENLEERAEEIRARRKELRELEVRREEILSRGHELEEELKRLKRLIEEREAELKKLGNRLEHLESELEKEIERLEKILGTEIER</sequence>
<protein>
    <submittedName>
        <fullName evidence="2">Uncharacterized protein</fullName>
    </submittedName>
</protein>
<dbReference type="AlphaFoldDB" id="A0A218P6V5"/>
<dbReference type="KEGG" id="tpaf:A3L08_03685"/>
<dbReference type="GeneID" id="33315342"/>
<accession>A0A218P6V5</accession>
<evidence type="ECO:0000256" key="1">
    <source>
        <dbReference type="SAM" id="Coils"/>
    </source>
</evidence>